<gene>
    <name evidence="2" type="ORF">VFPBJ_07400</name>
    <name evidence="3" type="ORF">VFPFJ_02127</name>
</gene>
<dbReference type="EMBL" id="LSBI01000002">
    <property type="protein sequence ID" value="OAQ92966.1"/>
    <property type="molecule type" value="Genomic_DNA"/>
</dbReference>
<reference evidence="3 4" key="1">
    <citation type="submission" date="2016-02" db="EMBL/GenBank/DDBJ databases">
        <title>Biosynthesis of antibiotic leucinostatins and their inhibition on Phytophthora in bio-control Purpureocillium lilacinum.</title>
        <authorList>
            <person name="Wang G."/>
            <person name="Liu Z."/>
            <person name="Lin R."/>
            <person name="Li E."/>
            <person name="Mao Z."/>
            <person name="Ling J."/>
            <person name="Yin W."/>
            <person name="Xie B."/>
        </authorList>
    </citation>
    <scope>NUCLEOTIDE SEQUENCE [LARGE SCALE GENOMIC DNA]</scope>
    <source>
        <strain evidence="2">PLBJ-1</strain>
        <strain evidence="3">PLFJ-1</strain>
    </source>
</reference>
<evidence type="ECO:0000313" key="4">
    <source>
        <dbReference type="Proteomes" id="UP000078340"/>
    </source>
</evidence>
<evidence type="ECO:0000313" key="3">
    <source>
        <dbReference type="EMBL" id="OAQ92966.1"/>
    </source>
</evidence>
<dbReference type="EMBL" id="LSBH01000005">
    <property type="protein sequence ID" value="OAQ79279.1"/>
    <property type="molecule type" value="Genomic_DNA"/>
</dbReference>
<dbReference type="Proteomes" id="UP000078240">
    <property type="component" value="Unassembled WGS sequence"/>
</dbReference>
<proteinExistence type="predicted"/>
<name>A0A179HRC3_PURLI</name>
<protein>
    <submittedName>
        <fullName evidence="3">Uncharacterized protein</fullName>
    </submittedName>
</protein>
<feature type="compositionally biased region" description="Basic and acidic residues" evidence="1">
    <location>
        <begin position="31"/>
        <end position="45"/>
    </location>
</feature>
<accession>A0A179HRC3</accession>
<evidence type="ECO:0000313" key="2">
    <source>
        <dbReference type="EMBL" id="OAQ79279.1"/>
    </source>
</evidence>
<dbReference type="Proteomes" id="UP000078340">
    <property type="component" value="Unassembled WGS sequence"/>
</dbReference>
<evidence type="ECO:0000256" key="1">
    <source>
        <dbReference type="SAM" id="MobiDB-lite"/>
    </source>
</evidence>
<organism evidence="3 4">
    <name type="scientific">Purpureocillium lilacinum</name>
    <name type="common">Paecilomyces lilacinus</name>
    <dbReference type="NCBI Taxonomy" id="33203"/>
    <lineage>
        <taxon>Eukaryota</taxon>
        <taxon>Fungi</taxon>
        <taxon>Dikarya</taxon>
        <taxon>Ascomycota</taxon>
        <taxon>Pezizomycotina</taxon>
        <taxon>Sordariomycetes</taxon>
        <taxon>Hypocreomycetidae</taxon>
        <taxon>Hypocreales</taxon>
        <taxon>Ophiocordycipitaceae</taxon>
        <taxon>Purpureocillium</taxon>
    </lineage>
</organism>
<sequence>MPAPSCNPTCQPCCCSPPRAPRQQTSVLDQPRPRDRPHQPRRYEEGGGGGGPGRVGAFIHSFIHSFLVMFLGARPLKGISSSWSCCHCERRRRASCSLLTPAGALGPGRHLADKQWTRRPVTSCCRRGDQPAPPSRQWNRGDDRPPCSAPNAARHASAGVRFSFSSRAHTHTLTPVMYIIIQGSRPLPTLIHPRALCVSSSRRRSLPQSGTR</sequence>
<dbReference type="AlphaFoldDB" id="A0A179HRC3"/>
<comment type="caution">
    <text evidence="3">The sequence shown here is derived from an EMBL/GenBank/DDBJ whole genome shotgun (WGS) entry which is preliminary data.</text>
</comment>
<feature type="region of interest" description="Disordered" evidence="1">
    <location>
        <begin position="16"/>
        <end position="51"/>
    </location>
</feature>
<feature type="region of interest" description="Disordered" evidence="1">
    <location>
        <begin position="123"/>
        <end position="152"/>
    </location>
</feature>